<evidence type="ECO:0000256" key="11">
    <source>
        <dbReference type="ARBA" id="ARBA00022989"/>
    </source>
</evidence>
<dbReference type="InterPro" id="IPR003918">
    <property type="entry name" value="NADH_UbQ_OxRdtase"/>
</dbReference>
<comment type="similarity">
    <text evidence="3 17">Belongs to the complex I subunit 4 family.</text>
</comment>
<keyword evidence="6 17" id="KW-0813">Transport</keyword>
<feature type="transmembrane region" description="Helical" evidence="17">
    <location>
        <begin position="136"/>
        <end position="160"/>
    </location>
</feature>
<keyword evidence="13 17" id="KW-0830">Ubiquinone</keyword>
<feature type="transmembrane region" description="Helical" evidence="17">
    <location>
        <begin position="375"/>
        <end position="397"/>
    </location>
</feature>
<comment type="subcellular location">
    <subcellularLocation>
        <location evidence="2 17">Mitochondrion membrane</location>
        <topology evidence="2 17">Multi-pass membrane protein</topology>
    </subcellularLocation>
</comment>
<feature type="transmembrane region" description="Helical" evidence="17">
    <location>
        <begin position="109"/>
        <end position="129"/>
    </location>
</feature>
<dbReference type="GO" id="GO:0031966">
    <property type="term" value="C:mitochondrial membrane"/>
    <property type="evidence" value="ECO:0007669"/>
    <property type="project" value="UniProtKB-SubCell"/>
</dbReference>
<dbReference type="InterPro" id="IPR001750">
    <property type="entry name" value="ND/Mrp_TM"/>
</dbReference>
<feature type="transmembrane region" description="Helical" evidence="17">
    <location>
        <begin position="268"/>
        <end position="290"/>
    </location>
</feature>
<dbReference type="PRINTS" id="PR01437">
    <property type="entry name" value="NUOXDRDTASE4"/>
</dbReference>
<dbReference type="EC" id="7.1.1.2" evidence="4 17"/>
<evidence type="ECO:0000256" key="14">
    <source>
        <dbReference type="ARBA" id="ARBA00023128"/>
    </source>
</evidence>
<sequence>MMMFIMSLFFLIPVIMINNYYLFMFWLLILFMFFIFNISYNFNSLISYMFGLDLISWSFVILSLWIIFLMLNSGYNCKYSSKSKELGFMIFFLLLFLVFSFMSMSFFMFYIFFESSLIPTLFLIFGWGYQPERLMAGFYLIFYTLFASLPLLLGIFYIWYDQGVTFYWMIDLESNFYLFLCLTLAFLIKMPLVMFHFWLPKAHVEAPIFGSMILAGVLLKLGGYGLIRVSLFLYNDFMMYSLYLVSLSLFGGIFCGMICCVQLDMKILVAYSSVCHMSMCIMGIFTVSWWGILGSFILMLAHGLCSSGLFCLVNIVYERSGSRSFLINKGFIILMPSMCLFWFILCSNNMGSPLSLKFIWWINVNYSLISWSNYLILYLMFLSFLSCVYSMYLFSFVNHGILSSFIFLSSSCNLREFMLIFYHLFPLNMFSLKFYMFLTMI</sequence>
<comment type="function">
    <text evidence="1">Core subunit of the mitochondrial membrane respiratory chain NADH dehydrogenase (Complex I) that is believed to belong to the minimal assembly required for catalysis. Complex I functions in the transfer of electrons from NADH to the respiratory chain. The immediate electron acceptor for the enzyme is believed to be ubiquinone.</text>
</comment>
<evidence type="ECO:0000256" key="7">
    <source>
        <dbReference type="ARBA" id="ARBA00022660"/>
    </source>
</evidence>
<dbReference type="PANTHER" id="PTHR43507:SF20">
    <property type="entry name" value="NADH-UBIQUINONE OXIDOREDUCTASE CHAIN 4"/>
    <property type="match status" value="1"/>
</dbReference>
<dbReference type="PANTHER" id="PTHR43507">
    <property type="entry name" value="NADH-UBIQUINONE OXIDOREDUCTASE CHAIN 4"/>
    <property type="match status" value="1"/>
</dbReference>
<evidence type="ECO:0000259" key="19">
    <source>
        <dbReference type="Pfam" id="PF01059"/>
    </source>
</evidence>
<feature type="domain" description="NADH:ubiquinone oxidoreductase chain 4 N-terminal" evidence="19">
    <location>
        <begin position="1"/>
        <end position="99"/>
    </location>
</feature>
<protein>
    <recommendedName>
        <fullName evidence="5 17">NADH-ubiquinone oxidoreductase chain 4</fullName>
        <ecNumber evidence="4 17">7.1.1.2</ecNumber>
    </recommendedName>
</protein>
<evidence type="ECO:0000256" key="4">
    <source>
        <dbReference type="ARBA" id="ARBA00012944"/>
    </source>
</evidence>
<evidence type="ECO:0000256" key="16">
    <source>
        <dbReference type="ARBA" id="ARBA00049551"/>
    </source>
</evidence>
<evidence type="ECO:0000256" key="17">
    <source>
        <dbReference type="RuleBase" id="RU003297"/>
    </source>
</evidence>
<keyword evidence="9" id="KW-1278">Translocase</keyword>
<evidence type="ECO:0000256" key="1">
    <source>
        <dbReference type="ARBA" id="ARBA00003257"/>
    </source>
</evidence>
<reference evidence="20" key="2">
    <citation type="journal article" date="2018" name="Mol. Phylogenet. Evol.">
        <title>Compositional heterogeneity in true bug mitochondrial phylogenomics.</title>
        <authorList>
            <person name="Liu Y."/>
            <person name="Song F."/>
            <person name="Jiang P."/>
            <person name="Wilson J.J."/>
            <person name="Cai W."/>
            <person name="Li H."/>
        </authorList>
    </citation>
    <scope>NUCLEOTIDE SEQUENCE</scope>
</reference>
<dbReference type="GO" id="GO:0003954">
    <property type="term" value="F:NADH dehydrogenase activity"/>
    <property type="evidence" value="ECO:0007669"/>
    <property type="project" value="TreeGrafter"/>
</dbReference>
<evidence type="ECO:0000259" key="18">
    <source>
        <dbReference type="Pfam" id="PF00361"/>
    </source>
</evidence>
<evidence type="ECO:0000256" key="6">
    <source>
        <dbReference type="ARBA" id="ARBA00022448"/>
    </source>
</evidence>
<dbReference type="EMBL" id="KU896785">
    <property type="protein sequence ID" value="ARB50151.1"/>
    <property type="molecule type" value="Genomic_DNA"/>
</dbReference>
<feature type="transmembrane region" description="Helical" evidence="17">
    <location>
        <begin position="240"/>
        <end position="261"/>
    </location>
</feature>
<geneLocation type="mitochondrion" evidence="20"/>
<evidence type="ECO:0000256" key="12">
    <source>
        <dbReference type="ARBA" id="ARBA00023027"/>
    </source>
</evidence>
<organism evidence="20">
    <name type="scientific">Perissonemia borneenis</name>
    <dbReference type="NCBI Taxonomy" id="1964418"/>
    <lineage>
        <taxon>Eukaryota</taxon>
        <taxon>Metazoa</taxon>
        <taxon>Ecdysozoa</taxon>
        <taxon>Arthropoda</taxon>
        <taxon>Hexapoda</taxon>
        <taxon>Insecta</taxon>
        <taxon>Pterygota</taxon>
        <taxon>Neoptera</taxon>
        <taxon>Paraneoptera</taxon>
        <taxon>Hemiptera</taxon>
        <taxon>Heteroptera</taxon>
        <taxon>Panheteroptera</taxon>
        <taxon>Cimicomorpha</taxon>
        <taxon>Tingidae</taxon>
        <taxon>Perissonemia</taxon>
    </lineage>
</organism>
<feature type="transmembrane region" description="Helical" evidence="17">
    <location>
        <begin position="54"/>
        <end position="74"/>
    </location>
</feature>
<comment type="function">
    <text evidence="17">Core subunit of the mitochondrial membrane respiratory chain NADH dehydrogenase (Complex I) which catalyzes electron transfer from NADH through the respiratory chain, using ubiquinone as an electron acceptor. Essential for the catalytic activity and assembly of complex I.</text>
</comment>
<feature type="transmembrane region" description="Helical" evidence="17">
    <location>
        <begin position="86"/>
        <end position="103"/>
    </location>
</feature>
<dbReference type="Pfam" id="PF00361">
    <property type="entry name" value="Proton_antipo_M"/>
    <property type="match status" value="1"/>
</dbReference>
<evidence type="ECO:0000256" key="13">
    <source>
        <dbReference type="ARBA" id="ARBA00023075"/>
    </source>
</evidence>
<dbReference type="GO" id="GO:0042773">
    <property type="term" value="P:ATP synthesis coupled electron transport"/>
    <property type="evidence" value="ECO:0007669"/>
    <property type="project" value="InterPro"/>
</dbReference>
<evidence type="ECO:0000256" key="15">
    <source>
        <dbReference type="ARBA" id="ARBA00023136"/>
    </source>
</evidence>
<evidence type="ECO:0000313" key="20">
    <source>
        <dbReference type="EMBL" id="ARB50151.1"/>
    </source>
</evidence>
<keyword evidence="7 17" id="KW-0679">Respiratory chain</keyword>
<evidence type="ECO:0000256" key="10">
    <source>
        <dbReference type="ARBA" id="ARBA00022982"/>
    </source>
</evidence>
<comment type="catalytic activity">
    <reaction evidence="16 17">
        <text>a ubiquinone + NADH + 5 H(+)(in) = a ubiquinol + NAD(+) + 4 H(+)(out)</text>
        <dbReference type="Rhea" id="RHEA:29091"/>
        <dbReference type="Rhea" id="RHEA-COMP:9565"/>
        <dbReference type="Rhea" id="RHEA-COMP:9566"/>
        <dbReference type="ChEBI" id="CHEBI:15378"/>
        <dbReference type="ChEBI" id="CHEBI:16389"/>
        <dbReference type="ChEBI" id="CHEBI:17976"/>
        <dbReference type="ChEBI" id="CHEBI:57540"/>
        <dbReference type="ChEBI" id="CHEBI:57945"/>
        <dbReference type="EC" id="7.1.1.2"/>
    </reaction>
</comment>
<evidence type="ECO:0000256" key="5">
    <source>
        <dbReference type="ARBA" id="ARBA00021006"/>
    </source>
</evidence>
<accession>A0A343BT86</accession>
<keyword evidence="14 17" id="KW-0496">Mitochondrion</keyword>
<keyword evidence="12 17" id="KW-0520">NAD</keyword>
<keyword evidence="10 17" id="KW-0249">Electron transport</keyword>
<dbReference type="GO" id="GO:0048039">
    <property type="term" value="F:ubiquinone binding"/>
    <property type="evidence" value="ECO:0007669"/>
    <property type="project" value="TreeGrafter"/>
</dbReference>
<keyword evidence="8 17" id="KW-0812">Transmembrane</keyword>
<keyword evidence="15 17" id="KW-0472">Membrane</keyword>
<evidence type="ECO:0000256" key="3">
    <source>
        <dbReference type="ARBA" id="ARBA00009025"/>
    </source>
</evidence>
<dbReference type="GO" id="GO:0008137">
    <property type="term" value="F:NADH dehydrogenase (ubiquinone) activity"/>
    <property type="evidence" value="ECO:0007669"/>
    <property type="project" value="UniProtKB-UniRule"/>
</dbReference>
<name>A0A343BT86_9HEMI</name>
<evidence type="ECO:0000256" key="9">
    <source>
        <dbReference type="ARBA" id="ARBA00022967"/>
    </source>
</evidence>
<dbReference type="GO" id="GO:0015990">
    <property type="term" value="P:electron transport coupled proton transport"/>
    <property type="evidence" value="ECO:0007669"/>
    <property type="project" value="TreeGrafter"/>
</dbReference>
<feature type="transmembrane region" description="Helical" evidence="17">
    <location>
        <begin position="296"/>
        <end position="317"/>
    </location>
</feature>
<proteinExistence type="inferred from homology"/>
<dbReference type="InterPro" id="IPR000260">
    <property type="entry name" value="NADH4_N"/>
</dbReference>
<dbReference type="Pfam" id="PF01059">
    <property type="entry name" value="Oxidored_q5_N"/>
    <property type="match status" value="1"/>
</dbReference>
<feature type="domain" description="NADH:quinone oxidoreductase/Mrp antiporter transmembrane" evidence="18">
    <location>
        <begin position="103"/>
        <end position="385"/>
    </location>
</feature>
<feature type="transmembrane region" description="Helical" evidence="17">
    <location>
        <begin position="326"/>
        <end position="345"/>
    </location>
</feature>
<gene>
    <name evidence="20" type="primary">ND4</name>
</gene>
<evidence type="ECO:0000256" key="2">
    <source>
        <dbReference type="ARBA" id="ARBA00004225"/>
    </source>
</evidence>
<feature type="transmembrane region" description="Helical" evidence="17">
    <location>
        <begin position="176"/>
        <end position="199"/>
    </location>
</feature>
<feature type="transmembrane region" description="Helical" evidence="17">
    <location>
        <begin position="211"/>
        <end position="234"/>
    </location>
</feature>
<keyword evidence="11 17" id="KW-1133">Transmembrane helix</keyword>
<evidence type="ECO:0000256" key="8">
    <source>
        <dbReference type="ARBA" id="ARBA00022692"/>
    </source>
</evidence>
<dbReference type="AlphaFoldDB" id="A0A343BT86"/>
<reference evidence="20" key="1">
    <citation type="submission" date="2016-03" db="EMBL/GenBank/DDBJ databases">
        <authorList>
            <person name="Sun W.-S."/>
            <person name="Lee J.-W."/>
        </authorList>
    </citation>
    <scope>NUCLEOTIDE SEQUENCE</scope>
</reference>
<feature type="transmembrane region" description="Helical" evidence="17">
    <location>
        <begin position="417"/>
        <end position="438"/>
    </location>
</feature>
<feature type="transmembrane region" description="Helical" evidence="17">
    <location>
        <begin position="20"/>
        <end position="42"/>
    </location>
</feature>